<evidence type="ECO:0000313" key="7">
    <source>
        <dbReference type="EMBL" id="KAK9767836.1"/>
    </source>
</evidence>
<evidence type="ECO:0000256" key="2">
    <source>
        <dbReference type="ARBA" id="ARBA00023157"/>
    </source>
</evidence>
<dbReference type="PROSITE" id="PS00134">
    <property type="entry name" value="TRYPSIN_HIS"/>
    <property type="match status" value="1"/>
</dbReference>
<dbReference type="PRINTS" id="PR00722">
    <property type="entry name" value="CHYMOTRYPSIN"/>
</dbReference>
<dbReference type="PROSITE" id="PS00135">
    <property type="entry name" value="TRYPSIN_SER"/>
    <property type="match status" value="1"/>
</dbReference>
<dbReference type="Pfam" id="PF00089">
    <property type="entry name" value="Trypsin"/>
    <property type="match status" value="1"/>
</dbReference>
<dbReference type="Proteomes" id="UP001479436">
    <property type="component" value="Unassembled WGS sequence"/>
</dbReference>
<evidence type="ECO:0000313" key="8">
    <source>
        <dbReference type="Proteomes" id="UP001479436"/>
    </source>
</evidence>
<dbReference type="InterPro" id="IPR001254">
    <property type="entry name" value="Trypsin_dom"/>
</dbReference>
<evidence type="ECO:0000256" key="5">
    <source>
        <dbReference type="SAM" id="SignalP"/>
    </source>
</evidence>
<accession>A0ABR2X262</accession>
<keyword evidence="3 7" id="KW-0645">Protease</keyword>
<feature type="compositionally biased region" description="Basic residues" evidence="4">
    <location>
        <begin position="286"/>
        <end position="297"/>
    </location>
</feature>
<dbReference type="InterPro" id="IPR043504">
    <property type="entry name" value="Peptidase_S1_PA_chymotrypsin"/>
</dbReference>
<dbReference type="SMART" id="SM00020">
    <property type="entry name" value="Tryp_SPc"/>
    <property type="match status" value="1"/>
</dbReference>
<dbReference type="InterPro" id="IPR018114">
    <property type="entry name" value="TRYPSIN_HIS"/>
</dbReference>
<keyword evidence="3" id="KW-0720">Serine protease</keyword>
<dbReference type="GO" id="GO:0008233">
    <property type="term" value="F:peptidase activity"/>
    <property type="evidence" value="ECO:0007669"/>
    <property type="project" value="UniProtKB-KW"/>
</dbReference>
<protein>
    <submittedName>
        <fullName evidence="7">Serine protease 41</fullName>
    </submittedName>
</protein>
<dbReference type="InterPro" id="IPR050430">
    <property type="entry name" value="Peptidase_S1"/>
</dbReference>
<keyword evidence="3" id="KW-0378">Hydrolase</keyword>
<dbReference type="GO" id="GO:0006508">
    <property type="term" value="P:proteolysis"/>
    <property type="evidence" value="ECO:0007669"/>
    <property type="project" value="UniProtKB-KW"/>
</dbReference>
<dbReference type="EMBL" id="JASJQH010000052">
    <property type="protein sequence ID" value="KAK9767836.1"/>
    <property type="molecule type" value="Genomic_DNA"/>
</dbReference>
<organism evidence="7 8">
    <name type="scientific">Basidiobolus ranarum</name>
    <dbReference type="NCBI Taxonomy" id="34480"/>
    <lineage>
        <taxon>Eukaryota</taxon>
        <taxon>Fungi</taxon>
        <taxon>Fungi incertae sedis</taxon>
        <taxon>Zoopagomycota</taxon>
        <taxon>Entomophthoromycotina</taxon>
        <taxon>Basidiobolomycetes</taxon>
        <taxon>Basidiobolales</taxon>
        <taxon>Basidiobolaceae</taxon>
        <taxon>Basidiobolus</taxon>
    </lineage>
</organism>
<feature type="signal peptide" evidence="5">
    <location>
        <begin position="1"/>
        <end position="20"/>
    </location>
</feature>
<comment type="similarity">
    <text evidence="1">Belongs to the peptidase S1 family.</text>
</comment>
<dbReference type="SUPFAM" id="SSF50494">
    <property type="entry name" value="Trypsin-like serine proteases"/>
    <property type="match status" value="1"/>
</dbReference>
<comment type="caution">
    <text evidence="7">The sequence shown here is derived from an EMBL/GenBank/DDBJ whole genome shotgun (WGS) entry which is preliminary data.</text>
</comment>
<gene>
    <name evidence="7" type="primary">PRSS41</name>
    <name evidence="7" type="ORF">K7432_002062</name>
</gene>
<sequence>MHRHFLVFLTLYCQLPYSISTEPPLRPKYLIYGGTAVKSSNNYPWMAFTFLQNPAVGDMRWCGGVVLDSTTILSAAHCFHEKPAGKIMVHLLRHNLSKKVEEEGGIVVPAVNITIHPNWDRSRAINDFAILKLANPLPSQVTSIPLQQIGQPISNRDKVRALGWGLISATEYPDLLQEIDMKVFDEEVCVQKYTALNMPFNSTAVLCVGTWEGEKNVCSGDSGGPLVSFDATGNPFLIGVTSYSAGCGVDVPAAFARVAPQANWIRNFLDPPKSHGSKKVDCIRSKNQHRHIQNRHT</sequence>
<reference evidence="7 8" key="1">
    <citation type="submission" date="2023-04" db="EMBL/GenBank/DDBJ databases">
        <title>Genome of Basidiobolus ranarum AG-B5.</title>
        <authorList>
            <person name="Stajich J.E."/>
            <person name="Carter-House D."/>
            <person name="Gryganskyi A."/>
        </authorList>
    </citation>
    <scope>NUCLEOTIDE SEQUENCE [LARGE SCALE GENOMIC DNA]</scope>
    <source>
        <strain evidence="7 8">AG-B5</strain>
    </source>
</reference>
<dbReference type="Gene3D" id="2.40.10.10">
    <property type="entry name" value="Trypsin-like serine proteases"/>
    <property type="match status" value="1"/>
</dbReference>
<dbReference type="PANTHER" id="PTHR24276">
    <property type="entry name" value="POLYSERASE-RELATED"/>
    <property type="match status" value="1"/>
</dbReference>
<dbReference type="CDD" id="cd00190">
    <property type="entry name" value="Tryp_SPc"/>
    <property type="match status" value="1"/>
</dbReference>
<feature type="region of interest" description="Disordered" evidence="4">
    <location>
        <begin position="273"/>
        <end position="297"/>
    </location>
</feature>
<evidence type="ECO:0000256" key="3">
    <source>
        <dbReference type="RuleBase" id="RU363034"/>
    </source>
</evidence>
<dbReference type="InterPro" id="IPR009003">
    <property type="entry name" value="Peptidase_S1_PA"/>
</dbReference>
<evidence type="ECO:0000256" key="4">
    <source>
        <dbReference type="SAM" id="MobiDB-lite"/>
    </source>
</evidence>
<evidence type="ECO:0000259" key="6">
    <source>
        <dbReference type="PROSITE" id="PS50240"/>
    </source>
</evidence>
<feature type="domain" description="Peptidase S1" evidence="6">
    <location>
        <begin position="31"/>
        <end position="270"/>
    </location>
</feature>
<dbReference type="InterPro" id="IPR033116">
    <property type="entry name" value="TRYPSIN_SER"/>
</dbReference>
<evidence type="ECO:0000256" key="1">
    <source>
        <dbReference type="ARBA" id="ARBA00007664"/>
    </source>
</evidence>
<feature type="chain" id="PRO_5045045534" evidence="5">
    <location>
        <begin position="21"/>
        <end position="297"/>
    </location>
</feature>
<dbReference type="PROSITE" id="PS50240">
    <property type="entry name" value="TRYPSIN_DOM"/>
    <property type="match status" value="1"/>
</dbReference>
<keyword evidence="8" id="KW-1185">Reference proteome</keyword>
<keyword evidence="2" id="KW-1015">Disulfide bond</keyword>
<dbReference type="InterPro" id="IPR001314">
    <property type="entry name" value="Peptidase_S1A"/>
</dbReference>
<proteinExistence type="inferred from homology"/>
<keyword evidence="5" id="KW-0732">Signal</keyword>
<name>A0ABR2X262_9FUNG</name>
<dbReference type="PANTHER" id="PTHR24276:SF98">
    <property type="entry name" value="FI18310P1-RELATED"/>
    <property type="match status" value="1"/>
</dbReference>